<dbReference type="InterPro" id="IPR011644">
    <property type="entry name" value="Heme_NO-bd"/>
</dbReference>
<keyword evidence="4" id="KW-0547">Nucleotide-binding</keyword>
<dbReference type="InterPro" id="IPR024096">
    <property type="entry name" value="NO_sig/Golgi_transp_ligand-bd"/>
</dbReference>
<dbReference type="Pfam" id="PF07700">
    <property type="entry name" value="HNOB"/>
    <property type="match status" value="1"/>
</dbReference>
<name>A0A195CGS2_9HYME</name>
<dbReference type="PROSITE" id="PS00452">
    <property type="entry name" value="GUANYLATE_CYCLASE_1"/>
    <property type="match status" value="1"/>
</dbReference>
<dbReference type="PANTHER" id="PTHR45655:SF6">
    <property type="entry name" value="HEAD-SPECIFIC GUANYLATE CYCLASE"/>
    <property type="match status" value="1"/>
</dbReference>
<dbReference type="GO" id="GO:0020037">
    <property type="term" value="F:heme binding"/>
    <property type="evidence" value="ECO:0007669"/>
    <property type="project" value="InterPro"/>
</dbReference>
<dbReference type="GO" id="GO:0019934">
    <property type="term" value="P:cGMP-mediated signaling"/>
    <property type="evidence" value="ECO:0007669"/>
    <property type="project" value="TreeGrafter"/>
</dbReference>
<dbReference type="GO" id="GO:0008074">
    <property type="term" value="C:guanylate cyclase complex, soluble"/>
    <property type="evidence" value="ECO:0007669"/>
    <property type="project" value="TreeGrafter"/>
</dbReference>
<dbReference type="PROSITE" id="PS50125">
    <property type="entry name" value="GUANYLATE_CYCLASE_2"/>
    <property type="match status" value="1"/>
</dbReference>
<gene>
    <name evidence="11" type="ORF">ALC62_09557</name>
</gene>
<evidence type="ECO:0000256" key="2">
    <source>
        <dbReference type="ARBA" id="ARBA00012202"/>
    </source>
</evidence>
<comment type="similarity">
    <text evidence="8">Belongs to the adenylyl cyclase class-4/guanylyl cyclase family.</text>
</comment>
<dbReference type="InterPro" id="IPR038158">
    <property type="entry name" value="H-NOX_domain_sf"/>
</dbReference>
<dbReference type="PANTHER" id="PTHR45655">
    <property type="entry name" value="GUANYLATE CYCLASE SOLUBLE SUBUNIT BETA-2"/>
    <property type="match status" value="1"/>
</dbReference>
<keyword evidence="7" id="KW-0141">cGMP biosynthesis</keyword>
<dbReference type="Gene3D" id="6.10.250.780">
    <property type="match status" value="1"/>
</dbReference>
<dbReference type="GO" id="GO:0005525">
    <property type="term" value="F:GTP binding"/>
    <property type="evidence" value="ECO:0007669"/>
    <property type="project" value="UniProtKB-KW"/>
</dbReference>
<keyword evidence="12" id="KW-1185">Reference proteome</keyword>
<protein>
    <recommendedName>
        <fullName evidence="2">guanylate cyclase</fullName>
        <ecNumber evidence="2">4.6.1.2</ecNumber>
    </recommendedName>
</protein>
<reference evidence="11 12" key="1">
    <citation type="submission" date="2016-03" db="EMBL/GenBank/DDBJ databases">
        <title>Cyphomyrmex costatus WGS genome.</title>
        <authorList>
            <person name="Nygaard S."/>
            <person name="Hu H."/>
            <person name="Boomsma J."/>
            <person name="Zhang G."/>
        </authorList>
    </citation>
    <scope>NUCLEOTIDE SEQUENCE [LARGE SCALE GENOMIC DNA]</scope>
    <source>
        <strain evidence="11">MS0001</strain>
        <tissue evidence="11">Whole body</tissue>
    </source>
</reference>
<dbReference type="STRING" id="456900.A0A195CGS2"/>
<dbReference type="FunFam" id="3.30.70.1230:FF:000007">
    <property type="entry name" value="Guanylate cyclase soluble subunit alpha-3"/>
    <property type="match status" value="1"/>
</dbReference>
<feature type="compositionally biased region" description="Basic and acidic residues" evidence="9">
    <location>
        <begin position="13"/>
        <end position="24"/>
    </location>
</feature>
<feature type="domain" description="Guanylate cyclase" evidence="10">
    <location>
        <begin position="552"/>
        <end position="679"/>
    </location>
</feature>
<evidence type="ECO:0000256" key="8">
    <source>
        <dbReference type="RuleBase" id="RU000405"/>
    </source>
</evidence>
<evidence type="ECO:0000256" key="7">
    <source>
        <dbReference type="ARBA" id="ARBA00023293"/>
    </source>
</evidence>
<evidence type="ECO:0000313" key="11">
    <source>
        <dbReference type="EMBL" id="KYM99935.1"/>
    </source>
</evidence>
<evidence type="ECO:0000256" key="6">
    <source>
        <dbReference type="ARBA" id="ARBA00023239"/>
    </source>
</evidence>
<dbReference type="Pfam" id="PF00211">
    <property type="entry name" value="Guanylate_cyc"/>
    <property type="match status" value="1"/>
</dbReference>
<dbReference type="SMART" id="SM00044">
    <property type="entry name" value="CYCc"/>
    <property type="match status" value="1"/>
</dbReference>
<dbReference type="InterPro" id="IPR011645">
    <property type="entry name" value="HNOB_dom_associated"/>
</dbReference>
<dbReference type="InterPro" id="IPR001054">
    <property type="entry name" value="A/G_cyclase"/>
</dbReference>
<evidence type="ECO:0000259" key="10">
    <source>
        <dbReference type="PROSITE" id="PS50125"/>
    </source>
</evidence>
<dbReference type="AlphaFoldDB" id="A0A195CGS2"/>
<dbReference type="InterPro" id="IPR018297">
    <property type="entry name" value="A/G_cyclase_CS"/>
</dbReference>
<dbReference type="EC" id="4.6.1.2" evidence="2"/>
<dbReference type="Gene3D" id="3.30.450.260">
    <property type="entry name" value="Haem NO binding associated domain"/>
    <property type="match status" value="1"/>
</dbReference>
<dbReference type="CDD" id="cd07302">
    <property type="entry name" value="CHD"/>
    <property type="match status" value="1"/>
</dbReference>
<dbReference type="SUPFAM" id="SSF55073">
    <property type="entry name" value="Nucleotide cyclase"/>
    <property type="match status" value="1"/>
</dbReference>
<dbReference type="EMBL" id="KQ977791">
    <property type="protein sequence ID" value="KYM99935.1"/>
    <property type="molecule type" value="Genomic_DNA"/>
</dbReference>
<dbReference type="Proteomes" id="UP000078542">
    <property type="component" value="Unassembled WGS sequence"/>
</dbReference>
<evidence type="ECO:0000256" key="3">
    <source>
        <dbReference type="ARBA" id="ARBA00022490"/>
    </source>
</evidence>
<evidence type="ECO:0000313" key="12">
    <source>
        <dbReference type="Proteomes" id="UP000078542"/>
    </source>
</evidence>
<dbReference type="Gene3D" id="3.30.70.1230">
    <property type="entry name" value="Nucleotide cyclase"/>
    <property type="match status" value="1"/>
</dbReference>
<keyword evidence="6 8" id="KW-0456">Lyase</keyword>
<dbReference type="SUPFAM" id="SSF111126">
    <property type="entry name" value="Ligand-binding domain in the NO signalling and Golgi transport"/>
    <property type="match status" value="1"/>
</dbReference>
<evidence type="ECO:0000256" key="4">
    <source>
        <dbReference type="ARBA" id="ARBA00022741"/>
    </source>
</evidence>
<keyword evidence="3" id="KW-0963">Cytoplasm</keyword>
<dbReference type="InterPro" id="IPR029787">
    <property type="entry name" value="Nucleotide_cyclase"/>
</dbReference>
<accession>A0A195CGS2</accession>
<keyword evidence="5" id="KW-0342">GTP-binding</keyword>
<proteinExistence type="inferred from homology"/>
<dbReference type="InterPro" id="IPR042463">
    <property type="entry name" value="HNOB_dom_associated_sf"/>
</dbReference>
<evidence type="ECO:0000256" key="5">
    <source>
        <dbReference type="ARBA" id="ARBA00023134"/>
    </source>
</evidence>
<comment type="subcellular location">
    <subcellularLocation>
        <location evidence="1">Cytoplasm</location>
    </subcellularLocation>
</comment>
<sequence>MACPFSSRRFKLTHRDDSSREGDHRRIARIRQDERDIDVLRQSSVQITSSLLGEDGDDLENTQTLNLKHLRAAVTLLTNPSIKEDEDVALRVITACANPRGVENEVVAMALEALLNKHEVPLPTSTTSSLEKLLSNIEEEENYNLLEDIYETLNYDCDIDVNAFFDHLGQELIACACVGLLERAFRCLGNDLTAFLTTLDGVNDVVQHQSGSDTEAEFVCIAAPEALELHFTTDHPSIAYLLVGSLKGIARQFYSDKADVYILPDPYNTKFFRKDGTCNLFLEYCRYRITPERYSEQLGVDNNSDIASSTFRPLSTAATDLRMGVASFCKAFPWHFVVDRQLELVQLGVGFMKIFGHHLNRLGRGISTYFVFTRPHGVTLTFHEILKRANTPFILTLQRLHDVNDDEYLAKGLEMKGQMVHCPESDSILFVSSPFLNGLEGLTGRGLFISDIPLHDATRDVILVGEQARAQNNIQFIAFNIIETDRCSVLSYPDGLRRRMDKLKISIEKANQAVDTEREKNVSLLHLIFPPDIAKRLWLGETIEAKTYSDVTMLFSDIVGFTSICATATPMMVINMLQNLYEQFDLYCGQLDVYKVETIGDAYCVACGLHRNTNTHSQQIAWMGLKMIQTCSHHLTHEGKPIKMRIGIHTGMVLAGIVGKKMPRYCLFGHNVTLANKFESTSEPLRVNVSPTTYLCLIQKSGFILEPRTKDNLPKGMPASVSGTCYFLNGYQHSGVDASEPLDVHIQAAITELGISSNM</sequence>
<dbReference type="GO" id="GO:0070482">
    <property type="term" value="P:response to oxygen levels"/>
    <property type="evidence" value="ECO:0007669"/>
    <property type="project" value="TreeGrafter"/>
</dbReference>
<dbReference type="Pfam" id="PF07701">
    <property type="entry name" value="HNOBA"/>
    <property type="match status" value="1"/>
</dbReference>
<feature type="region of interest" description="Disordered" evidence="9">
    <location>
        <begin position="1"/>
        <end position="24"/>
    </location>
</feature>
<dbReference type="GO" id="GO:0004383">
    <property type="term" value="F:guanylate cyclase activity"/>
    <property type="evidence" value="ECO:0007669"/>
    <property type="project" value="UniProtKB-EC"/>
</dbReference>
<evidence type="ECO:0000256" key="9">
    <source>
        <dbReference type="SAM" id="MobiDB-lite"/>
    </source>
</evidence>
<organism evidence="11 12">
    <name type="scientific">Cyphomyrmex costatus</name>
    <dbReference type="NCBI Taxonomy" id="456900"/>
    <lineage>
        <taxon>Eukaryota</taxon>
        <taxon>Metazoa</taxon>
        <taxon>Ecdysozoa</taxon>
        <taxon>Arthropoda</taxon>
        <taxon>Hexapoda</taxon>
        <taxon>Insecta</taxon>
        <taxon>Pterygota</taxon>
        <taxon>Neoptera</taxon>
        <taxon>Endopterygota</taxon>
        <taxon>Hymenoptera</taxon>
        <taxon>Apocrita</taxon>
        <taxon>Aculeata</taxon>
        <taxon>Formicoidea</taxon>
        <taxon>Formicidae</taxon>
        <taxon>Myrmicinae</taxon>
        <taxon>Cyphomyrmex</taxon>
    </lineage>
</organism>
<dbReference type="Gene3D" id="3.90.1520.10">
    <property type="entry name" value="H-NOX domain"/>
    <property type="match status" value="1"/>
</dbReference>
<evidence type="ECO:0000256" key="1">
    <source>
        <dbReference type="ARBA" id="ARBA00004496"/>
    </source>
</evidence>